<dbReference type="EMBL" id="JAROKS010000024">
    <property type="protein sequence ID" value="KAK1787108.1"/>
    <property type="molecule type" value="Genomic_DNA"/>
</dbReference>
<organism evidence="1 2">
    <name type="scientific">Electrophorus voltai</name>
    <dbReference type="NCBI Taxonomy" id="2609070"/>
    <lineage>
        <taxon>Eukaryota</taxon>
        <taxon>Metazoa</taxon>
        <taxon>Chordata</taxon>
        <taxon>Craniata</taxon>
        <taxon>Vertebrata</taxon>
        <taxon>Euteleostomi</taxon>
        <taxon>Actinopterygii</taxon>
        <taxon>Neopterygii</taxon>
        <taxon>Teleostei</taxon>
        <taxon>Ostariophysi</taxon>
        <taxon>Gymnotiformes</taxon>
        <taxon>Gymnotoidei</taxon>
        <taxon>Gymnotidae</taxon>
        <taxon>Electrophorus</taxon>
    </lineage>
</organism>
<evidence type="ECO:0000313" key="1">
    <source>
        <dbReference type="EMBL" id="KAK1787108.1"/>
    </source>
</evidence>
<name>A0AAD8YTI8_9TELE</name>
<reference evidence="1" key="1">
    <citation type="submission" date="2023-03" db="EMBL/GenBank/DDBJ databases">
        <title>Electrophorus voltai genome.</title>
        <authorList>
            <person name="Bian C."/>
        </authorList>
    </citation>
    <scope>NUCLEOTIDE SEQUENCE</scope>
    <source>
        <strain evidence="1">CB-2022</strain>
        <tissue evidence="1">Muscle</tissue>
    </source>
</reference>
<gene>
    <name evidence="1" type="ORF">P4O66_017489</name>
</gene>
<evidence type="ECO:0000313" key="2">
    <source>
        <dbReference type="Proteomes" id="UP001239994"/>
    </source>
</evidence>
<keyword evidence="2" id="KW-1185">Reference proteome</keyword>
<sequence length="69" mass="7690">MSRWVELSRKFQAGVGPSVPDRVITGPLYSHVFGLLKVTPDTLVNTKGTKPVPQDTEIRFLYGEHMFSG</sequence>
<protein>
    <submittedName>
        <fullName evidence="1">Uncharacterized protein</fullName>
    </submittedName>
</protein>
<comment type="caution">
    <text evidence="1">The sequence shown here is derived from an EMBL/GenBank/DDBJ whole genome shotgun (WGS) entry which is preliminary data.</text>
</comment>
<dbReference type="Proteomes" id="UP001239994">
    <property type="component" value="Unassembled WGS sequence"/>
</dbReference>
<proteinExistence type="predicted"/>
<accession>A0AAD8YTI8</accession>
<dbReference type="AlphaFoldDB" id="A0AAD8YTI8"/>